<dbReference type="PROSITE" id="PS00072">
    <property type="entry name" value="ACYL_COA_DH_1"/>
    <property type="match status" value="1"/>
</dbReference>
<dbReference type="InterPro" id="IPR013786">
    <property type="entry name" value="AcylCoA_DH/ox_N"/>
</dbReference>
<dbReference type="EMBL" id="AP028910">
    <property type="protein sequence ID" value="BES89988.1"/>
    <property type="molecule type" value="Genomic_DNA"/>
</dbReference>
<comment type="similarity">
    <text evidence="2 5">Belongs to the acyl-CoA dehydrogenase family.</text>
</comment>
<dbReference type="InterPro" id="IPR006089">
    <property type="entry name" value="Acyl-CoA_DH_CS"/>
</dbReference>
<dbReference type="SUPFAM" id="SSF56645">
    <property type="entry name" value="Acyl-CoA dehydrogenase NM domain-like"/>
    <property type="match status" value="1"/>
</dbReference>
<evidence type="ECO:0000256" key="1">
    <source>
        <dbReference type="ARBA" id="ARBA00001974"/>
    </source>
</evidence>
<evidence type="ECO:0000256" key="3">
    <source>
        <dbReference type="ARBA" id="ARBA00022630"/>
    </source>
</evidence>
<evidence type="ECO:0000259" key="6">
    <source>
        <dbReference type="Pfam" id="PF00441"/>
    </source>
</evidence>
<name>A0ABN7AD84_9HEMI</name>
<dbReference type="InterPro" id="IPR006091">
    <property type="entry name" value="Acyl-CoA_Oxase/DH_mid-dom"/>
</dbReference>
<dbReference type="InterPro" id="IPR046373">
    <property type="entry name" value="Acyl-CoA_Oxase/DH_mid-dom_sf"/>
</dbReference>
<organism evidence="9 10">
    <name type="scientific">Nesidiocoris tenuis</name>
    <dbReference type="NCBI Taxonomy" id="355587"/>
    <lineage>
        <taxon>Eukaryota</taxon>
        <taxon>Metazoa</taxon>
        <taxon>Ecdysozoa</taxon>
        <taxon>Arthropoda</taxon>
        <taxon>Hexapoda</taxon>
        <taxon>Insecta</taxon>
        <taxon>Pterygota</taxon>
        <taxon>Neoptera</taxon>
        <taxon>Paraneoptera</taxon>
        <taxon>Hemiptera</taxon>
        <taxon>Heteroptera</taxon>
        <taxon>Panheteroptera</taxon>
        <taxon>Cimicomorpha</taxon>
        <taxon>Miridae</taxon>
        <taxon>Dicyphina</taxon>
        <taxon>Nesidiocoris</taxon>
    </lineage>
</organism>
<accession>A0ABN7AD84</accession>
<dbReference type="Pfam" id="PF02770">
    <property type="entry name" value="Acyl-CoA_dh_M"/>
    <property type="match status" value="1"/>
</dbReference>
<dbReference type="CDD" id="cd01158">
    <property type="entry name" value="SCAD_SBCAD"/>
    <property type="match status" value="1"/>
</dbReference>
<proteinExistence type="inferred from homology"/>
<dbReference type="Gene3D" id="2.40.110.10">
    <property type="entry name" value="Butyryl-CoA Dehydrogenase, subunit A, domain 2"/>
    <property type="match status" value="1"/>
</dbReference>
<protein>
    <submittedName>
        <fullName evidence="9">Acyl-CoA dehydrogenase</fullName>
    </submittedName>
</protein>
<dbReference type="PANTHER" id="PTHR43884">
    <property type="entry name" value="ACYL-COA DEHYDROGENASE"/>
    <property type="match status" value="1"/>
</dbReference>
<dbReference type="InterPro" id="IPR009075">
    <property type="entry name" value="AcylCo_DH/oxidase_C"/>
</dbReference>
<keyword evidence="5" id="KW-0560">Oxidoreductase</keyword>
<dbReference type="Pfam" id="PF00441">
    <property type="entry name" value="Acyl-CoA_dh_1"/>
    <property type="match status" value="1"/>
</dbReference>
<keyword evidence="10" id="KW-1185">Reference proteome</keyword>
<dbReference type="InterPro" id="IPR036250">
    <property type="entry name" value="AcylCo_DH-like_C"/>
</dbReference>
<evidence type="ECO:0000259" key="7">
    <source>
        <dbReference type="Pfam" id="PF02770"/>
    </source>
</evidence>
<dbReference type="Gene3D" id="1.10.540.10">
    <property type="entry name" value="Acyl-CoA dehydrogenase/oxidase, N-terminal domain"/>
    <property type="match status" value="1"/>
</dbReference>
<dbReference type="Proteomes" id="UP001307889">
    <property type="component" value="Chromosome 2"/>
</dbReference>
<gene>
    <name evidence="9" type="ORF">NTJ_02795</name>
</gene>
<dbReference type="PROSITE" id="PS00073">
    <property type="entry name" value="ACYL_COA_DH_2"/>
    <property type="match status" value="1"/>
</dbReference>
<sequence>MDLKRSGSRHLVLLGRLTRLSLGRNLNNKDSRRLLITSECPSLITNVIQTRERTERVKSVIVSFSSAQFNRSIDEPVLLPIMAHLITRNSRVGLKLLSVNNIPINGKAYLSGLSETHEMLRKTCRDFAEGELKPNASKFDKEHLYPKDQIKKMGELGLMGISVPEKYGGTGLDYLAYAIAMEEISRGCASAGVIMSVNNSLYLGPVLAFGNEKQKEEFIAPFCDGSRVGCFALSEPGNGSDAGAASTMAADKGDKWVLNGTKSWITNGFESEATVVFATTDKSKKHKGISALLTKKPTQGLSCGKKEDKLGIRGSSTCNLIFEDCELSKDAVLGEPGMGFKIAMMTLDAGRIGIASQALGIAQASLDCAAEYAIKRNAFGGPIAKLQAIQMKIAEMAMRLDAARLLTWRAAQCKDSGQKYTKEAAMAKLAASEAATFNAHQAIQVLGGMGYVSDMPAERHYRDARITEIYEGTSEIQRLVIAMNVLKEYGL</sequence>
<feature type="domain" description="Acyl-CoA dehydrogenase/oxidase C-terminal" evidence="6">
    <location>
        <begin position="337"/>
        <end position="485"/>
    </location>
</feature>
<evidence type="ECO:0000313" key="10">
    <source>
        <dbReference type="Proteomes" id="UP001307889"/>
    </source>
</evidence>
<dbReference type="InterPro" id="IPR009100">
    <property type="entry name" value="AcylCoA_DH/oxidase_NM_dom_sf"/>
</dbReference>
<dbReference type="Gene3D" id="1.20.140.10">
    <property type="entry name" value="Butyryl-CoA Dehydrogenase, subunit A, domain 3"/>
    <property type="match status" value="1"/>
</dbReference>
<evidence type="ECO:0000256" key="4">
    <source>
        <dbReference type="ARBA" id="ARBA00022827"/>
    </source>
</evidence>
<keyword evidence="4 5" id="KW-0274">FAD</keyword>
<evidence type="ECO:0000313" key="9">
    <source>
        <dbReference type="EMBL" id="BES89988.1"/>
    </source>
</evidence>
<reference evidence="9 10" key="1">
    <citation type="submission" date="2023-09" db="EMBL/GenBank/DDBJ databases">
        <title>Nesidiocoris tenuis whole genome shotgun sequence.</title>
        <authorList>
            <person name="Shibata T."/>
            <person name="Shimoda M."/>
            <person name="Kobayashi T."/>
            <person name="Uehara T."/>
        </authorList>
    </citation>
    <scope>NUCLEOTIDE SEQUENCE [LARGE SCALE GENOMIC DNA]</scope>
    <source>
        <strain evidence="9 10">Japan</strain>
    </source>
</reference>
<feature type="domain" description="Acyl-CoA oxidase/dehydrogenase middle" evidence="7">
    <location>
        <begin position="230"/>
        <end position="325"/>
    </location>
</feature>
<dbReference type="Pfam" id="PF02771">
    <property type="entry name" value="Acyl-CoA_dh_N"/>
    <property type="match status" value="1"/>
</dbReference>
<evidence type="ECO:0000256" key="5">
    <source>
        <dbReference type="RuleBase" id="RU362125"/>
    </source>
</evidence>
<comment type="cofactor">
    <cofactor evidence="1 5">
        <name>FAD</name>
        <dbReference type="ChEBI" id="CHEBI:57692"/>
    </cofactor>
</comment>
<dbReference type="SUPFAM" id="SSF47203">
    <property type="entry name" value="Acyl-CoA dehydrogenase C-terminal domain-like"/>
    <property type="match status" value="1"/>
</dbReference>
<evidence type="ECO:0000256" key="2">
    <source>
        <dbReference type="ARBA" id="ARBA00009347"/>
    </source>
</evidence>
<evidence type="ECO:0000259" key="8">
    <source>
        <dbReference type="Pfam" id="PF02771"/>
    </source>
</evidence>
<dbReference type="InterPro" id="IPR037069">
    <property type="entry name" value="AcylCoA_DH/ox_N_sf"/>
</dbReference>
<keyword evidence="3 5" id="KW-0285">Flavoprotein</keyword>
<dbReference type="PANTHER" id="PTHR43884:SF12">
    <property type="entry name" value="ISOVALERYL-COA DEHYDROGENASE, MITOCHONDRIAL-RELATED"/>
    <property type="match status" value="1"/>
</dbReference>
<feature type="domain" description="Acyl-CoA dehydrogenase/oxidase N-terminal" evidence="8">
    <location>
        <begin position="114"/>
        <end position="225"/>
    </location>
</feature>